<dbReference type="NCBIfam" id="TIGR02516">
    <property type="entry name" value="type_III_yscC"/>
    <property type="match status" value="1"/>
</dbReference>
<sequence precursor="true">MKYGYAARNVAVLICVCRLLTSPAHATPLAASVPPSADLPVASSLVAQPPAAPEAGAIAGAALDSEDPHEVRSDHPPVFVANDASLSVLANAIAARMHRAVVLSDRVRHKKVTGQFDLTHPRAVLEQLGNQMGLLSYDDGSSIYLYGDDEIKNAVVSMQHATVRNVRDFVRETHLLDRKFPIRGDDSGGTFYVTGAPIYVNLITAAAKYLDQMRGSVQTGKQVVKVVTLHNSFVDDRRYVVRDQSVDIPGMATVLSRIFGGQPTSAASPETPVSDVDNHKAPPPGPSQPAQPPFSLGGALPAPTADSPASSASSASSGTAAHATGIAVSAETDVRAVAYPDTNSIVLTGPLDKVQDMTSLIHSLDISKRQIQLSLWIIDIKKSCLDQLGVNWQGVFGSNRISGSFNGADNSTTLDGPKFLVSVMALQQKGDATIVSRPVLLTQENMPAVFDNNQTFYAKLIGERAVSLEHVTYGTMINVLPRLTDNGSEVEMQVDVEDGNATDTNDAASPLPLVDRTEIDTVARVPREKSLLIGGNTRDDARRHRYRIPGLASLPLIGGLFRWRTESHDQVVRVFLIQPKVLGAGASWRDGQFLTSGNVGENASLRSTVSLLRPYMEAK</sequence>
<feature type="compositionally biased region" description="Low complexity" evidence="5">
    <location>
        <begin position="299"/>
        <end position="317"/>
    </location>
</feature>
<proteinExistence type="inferred from homology"/>
<dbReference type="GO" id="GO:0009279">
    <property type="term" value="C:cell outer membrane"/>
    <property type="evidence" value="ECO:0007669"/>
    <property type="project" value="UniProtKB-SubCell"/>
</dbReference>
<dbReference type="RefSeq" id="WP_006750497.1">
    <property type="nucleotide sequence ID" value="NZ_ABLC01000018.1"/>
</dbReference>
<dbReference type="InterPro" id="IPR050810">
    <property type="entry name" value="Bact_Secretion_Sys_Channel"/>
</dbReference>
<evidence type="ECO:0000259" key="6">
    <source>
        <dbReference type="Pfam" id="PF00263"/>
    </source>
</evidence>
<keyword evidence="2 3" id="KW-0732">Signal</keyword>
<dbReference type="PRINTS" id="PR01337">
    <property type="entry name" value="TYPE3OMGPROT"/>
</dbReference>
<gene>
    <name evidence="3" type="primary">sctC</name>
    <name evidence="9" type="ORF">BamIOP4010DRAFT_1294</name>
</gene>
<keyword evidence="3" id="KW-0811">Translocation</keyword>
<feature type="domain" description="Type II/III secretion system secretin-like" evidence="6">
    <location>
        <begin position="425"/>
        <end position="582"/>
    </location>
</feature>
<dbReference type="GO" id="GO:0030254">
    <property type="term" value="P:protein secretion by the type III secretion system"/>
    <property type="evidence" value="ECO:0007669"/>
    <property type="project" value="UniProtKB-UniRule"/>
</dbReference>
<evidence type="ECO:0000256" key="3">
    <source>
        <dbReference type="HAMAP-Rule" id="MF_02219"/>
    </source>
</evidence>
<keyword evidence="3" id="KW-0998">Cell outer membrane</keyword>
<dbReference type="GO" id="GO:0030257">
    <property type="term" value="C:type III protein secretion system complex"/>
    <property type="evidence" value="ECO:0007669"/>
    <property type="project" value="UniProtKB-UniRule"/>
</dbReference>
<organism evidence="9 10">
    <name type="scientific">Burkholderia ambifaria IOP40-10</name>
    <dbReference type="NCBI Taxonomy" id="396596"/>
    <lineage>
        <taxon>Bacteria</taxon>
        <taxon>Pseudomonadati</taxon>
        <taxon>Pseudomonadota</taxon>
        <taxon>Betaproteobacteria</taxon>
        <taxon>Burkholderiales</taxon>
        <taxon>Burkholderiaceae</taxon>
        <taxon>Burkholderia</taxon>
        <taxon>Burkholderia cepacia complex</taxon>
    </lineage>
</organism>
<dbReference type="Proteomes" id="UP000005463">
    <property type="component" value="Unassembled WGS sequence"/>
</dbReference>
<comment type="subcellular location">
    <subcellularLocation>
        <location evidence="1 3 4">Cell outer membrane</location>
    </subcellularLocation>
</comment>
<feature type="signal peptide" evidence="3">
    <location>
        <begin position="1"/>
        <end position="26"/>
    </location>
</feature>
<comment type="function">
    <text evidence="3">Component of the type III secretion system (T3SS), also called injectisome, which is used to inject bacterial effector proteins into eukaryotic host cells. Forms a ring-shaped multimeric structure with an apparent central pore in the outer membrane.</text>
</comment>
<dbReference type="InterPro" id="IPR038591">
    <property type="entry name" value="NolW-like_sf"/>
</dbReference>
<name>B1FB85_9BURK</name>
<dbReference type="EMBL" id="ABLC01000018">
    <property type="protein sequence ID" value="EDT05167.1"/>
    <property type="molecule type" value="Genomic_DNA"/>
</dbReference>
<keyword evidence="3" id="KW-0653">Protein transport</keyword>
<dbReference type="GO" id="GO:0015627">
    <property type="term" value="C:type II protein secretion system complex"/>
    <property type="evidence" value="ECO:0007669"/>
    <property type="project" value="TreeGrafter"/>
</dbReference>
<evidence type="ECO:0000313" key="9">
    <source>
        <dbReference type="EMBL" id="EDT05167.1"/>
    </source>
</evidence>
<comment type="subunit">
    <text evidence="3">The core secretion machinery of the T3SS is composed of approximately 20 different proteins, including cytoplasmic components, a base, an export apparatus and a needle. This subunit is part of the base, which anchors the injectisome in the bacterial cell envelope. Forms a stable homooligomeric complex.</text>
</comment>
<comment type="similarity">
    <text evidence="3">Belongs to the bacterial secretin family. T3SS SctC subfamily.</text>
</comment>
<evidence type="ECO:0000259" key="7">
    <source>
        <dbReference type="Pfam" id="PF03958"/>
    </source>
</evidence>
<feature type="domain" description="NolW-like" evidence="7">
    <location>
        <begin position="224"/>
        <end position="370"/>
    </location>
</feature>
<feature type="region of interest" description="Disordered" evidence="5">
    <location>
        <begin position="262"/>
        <end position="317"/>
    </location>
</feature>
<dbReference type="PANTHER" id="PTHR30332">
    <property type="entry name" value="PROBABLE GENERAL SECRETION PATHWAY PROTEIN D"/>
    <property type="match status" value="1"/>
</dbReference>
<dbReference type="InterPro" id="IPR003522">
    <property type="entry name" value="T3SS_OM_pore_YscC"/>
</dbReference>
<evidence type="ECO:0000256" key="1">
    <source>
        <dbReference type="ARBA" id="ARBA00004442"/>
    </source>
</evidence>
<dbReference type="AlphaFoldDB" id="B1FB85"/>
<feature type="chain" id="PRO_5026406390" description="Type 3 secretion system secretin" evidence="3">
    <location>
        <begin position="27"/>
        <end position="619"/>
    </location>
</feature>
<reference evidence="9 10" key="1">
    <citation type="submission" date="2008-03" db="EMBL/GenBank/DDBJ databases">
        <title>Sequencing of the draft genome and assembly of Burkholderia ambifaria IOP40-10.</title>
        <authorList>
            <consortium name="US DOE Joint Genome Institute (JGI-PGF)"/>
            <person name="Copeland A."/>
            <person name="Lucas S."/>
            <person name="Lapidus A."/>
            <person name="Glavina del Rio T."/>
            <person name="Dalin E."/>
            <person name="Tice H."/>
            <person name="Bruce D."/>
            <person name="Goodwin L."/>
            <person name="Pitluck S."/>
            <person name="Larimer F."/>
            <person name="Land M.L."/>
            <person name="Hauser L."/>
            <person name="Tiedje J."/>
            <person name="Richardson P."/>
        </authorList>
    </citation>
    <scope>NUCLEOTIDE SEQUENCE [LARGE SCALE GENOMIC DNA]</scope>
    <source>
        <strain evidence="9 10">IOP40-10</strain>
    </source>
</reference>
<dbReference type="InterPro" id="IPR005644">
    <property type="entry name" value="NolW-like"/>
</dbReference>
<feature type="compositionally biased region" description="Pro residues" evidence="5">
    <location>
        <begin position="281"/>
        <end position="292"/>
    </location>
</feature>
<protein>
    <recommendedName>
        <fullName evidence="3">Type 3 secretion system secretin</fullName>
        <shortName evidence="3">T3SS secretin</shortName>
    </recommendedName>
</protein>
<evidence type="ECO:0000256" key="2">
    <source>
        <dbReference type="ARBA" id="ARBA00022729"/>
    </source>
</evidence>
<evidence type="ECO:0000313" key="10">
    <source>
        <dbReference type="Proteomes" id="UP000005463"/>
    </source>
</evidence>
<keyword evidence="3 4" id="KW-0813">Transport</keyword>
<dbReference type="PATRIC" id="fig|396596.7.peg.6602"/>
<dbReference type="Gene3D" id="3.55.50.30">
    <property type="match status" value="1"/>
</dbReference>
<dbReference type="Gene3D" id="3.30.1370.120">
    <property type="match status" value="2"/>
</dbReference>
<dbReference type="Pfam" id="PF21304">
    <property type="entry name" value="T3S_SPI-1_N0"/>
    <property type="match status" value="1"/>
</dbReference>
<evidence type="ECO:0000259" key="8">
    <source>
        <dbReference type="Pfam" id="PF21304"/>
    </source>
</evidence>
<evidence type="ECO:0000256" key="5">
    <source>
        <dbReference type="SAM" id="MobiDB-lite"/>
    </source>
</evidence>
<feature type="domain" description="SPI-1 type 3 secretion system secretin N0" evidence="8">
    <location>
        <begin position="79"/>
        <end position="146"/>
    </location>
</feature>
<evidence type="ECO:0000256" key="4">
    <source>
        <dbReference type="RuleBase" id="RU004004"/>
    </source>
</evidence>
<comment type="caution">
    <text evidence="9">The sequence shown here is derived from an EMBL/GenBank/DDBJ whole genome shotgun (WGS) entry which is preliminary data.</text>
</comment>
<dbReference type="InterPro" id="IPR004846">
    <property type="entry name" value="T2SS/T3SS_dom"/>
</dbReference>
<dbReference type="HAMAP" id="MF_02219">
    <property type="entry name" value="Type_III_secretin"/>
    <property type="match status" value="1"/>
</dbReference>
<keyword evidence="3" id="KW-0472">Membrane</keyword>
<dbReference type="InterPro" id="IPR049034">
    <property type="entry name" value="T3S_SPI-1_N0"/>
</dbReference>
<accession>B1FB85</accession>
<dbReference type="PANTHER" id="PTHR30332:SF5">
    <property type="entry name" value="SPI-1 TYPE 3 SECRETION SYSTEM SECRETIN"/>
    <property type="match status" value="1"/>
</dbReference>
<dbReference type="Pfam" id="PF00263">
    <property type="entry name" value="Secretin"/>
    <property type="match status" value="1"/>
</dbReference>
<dbReference type="Pfam" id="PF03958">
    <property type="entry name" value="Secretin_N"/>
    <property type="match status" value="1"/>
</dbReference>